<proteinExistence type="predicted"/>
<feature type="transmembrane region" description="Helical" evidence="4">
    <location>
        <begin position="6"/>
        <end position="27"/>
    </location>
</feature>
<dbReference type="SUPFAM" id="SSF46689">
    <property type="entry name" value="Homeodomain-like"/>
    <property type="match status" value="1"/>
</dbReference>
<keyword evidence="7" id="KW-1185">Reference proteome</keyword>
<evidence type="ECO:0000256" key="1">
    <source>
        <dbReference type="ARBA" id="ARBA00023015"/>
    </source>
</evidence>
<keyword evidence="1" id="KW-0805">Transcription regulation</keyword>
<dbReference type="RefSeq" id="WP_090622603.1">
    <property type="nucleotide sequence ID" value="NZ_FOQO01000001.1"/>
</dbReference>
<feature type="transmembrane region" description="Helical" evidence="4">
    <location>
        <begin position="95"/>
        <end position="116"/>
    </location>
</feature>
<dbReference type="Pfam" id="PF12833">
    <property type="entry name" value="HTH_18"/>
    <property type="match status" value="1"/>
</dbReference>
<reference evidence="6 7" key="1">
    <citation type="submission" date="2016-10" db="EMBL/GenBank/DDBJ databases">
        <authorList>
            <person name="de Groot N.N."/>
        </authorList>
    </citation>
    <scope>NUCLEOTIDE SEQUENCE [LARGE SCALE GENOMIC DNA]</scope>
    <source>
        <strain evidence="6 7">RK1</strain>
    </source>
</reference>
<name>A0A1I3CQB0_9SPHI</name>
<dbReference type="InterPro" id="IPR018060">
    <property type="entry name" value="HTH_AraC"/>
</dbReference>
<keyword evidence="4" id="KW-0812">Transmembrane</keyword>
<keyword evidence="4" id="KW-0472">Membrane</keyword>
<feature type="transmembrane region" description="Helical" evidence="4">
    <location>
        <begin position="195"/>
        <end position="213"/>
    </location>
</feature>
<evidence type="ECO:0000313" key="7">
    <source>
        <dbReference type="Proteomes" id="UP000198670"/>
    </source>
</evidence>
<dbReference type="PROSITE" id="PS01124">
    <property type="entry name" value="HTH_ARAC_FAMILY_2"/>
    <property type="match status" value="1"/>
</dbReference>
<protein>
    <submittedName>
        <fullName evidence="6">AraC-type DNA-binding protein</fullName>
    </submittedName>
</protein>
<dbReference type="Proteomes" id="UP000198670">
    <property type="component" value="Unassembled WGS sequence"/>
</dbReference>
<gene>
    <name evidence="6" type="ORF">SAMN05444682_101130</name>
</gene>
<dbReference type="AlphaFoldDB" id="A0A1I3CQB0"/>
<feature type="domain" description="HTH araC/xylS-type" evidence="5">
    <location>
        <begin position="247"/>
        <end position="354"/>
    </location>
</feature>
<dbReference type="GO" id="GO:0043565">
    <property type="term" value="F:sequence-specific DNA binding"/>
    <property type="evidence" value="ECO:0007669"/>
    <property type="project" value="InterPro"/>
</dbReference>
<keyword evidence="4" id="KW-1133">Transmembrane helix</keyword>
<sequence>MEGLFVSVTLVYTLLSCGLLLAAFFNFRSQPNRYLIVGFWAVCLHIVYKLIWVGWGNPSQYEIPLPFGLMYPVLLYLFARAYYRPEIAGSYRQLMFLSLPFFLHLVLFVAACLQPTESGWIAGYAKIYYVSCMLSLLTFSTLTAKMYTNSKKPSTPTDILIRQLTMMCFGLVLLGYMVLYQVSVPDDDVGFEVRPMVYLFLALGFGLMIRYIITLGIPIFHGFNEGEAVLSKAGGEPNSTVQPSVVAEWAVVIEQELIRTQLYLNPSVSLDMLAQEAAIPRHQLTQVFNGYYKKSFYQFIAAMRIEYAVRRISELGDKVTLDSLSYECGFNSKTSFNRYFKAYTGMTPSEYRTARQSITNQTLSIPQ</sequence>
<evidence type="ECO:0000256" key="4">
    <source>
        <dbReference type="SAM" id="Phobius"/>
    </source>
</evidence>
<dbReference type="Gene3D" id="1.10.10.60">
    <property type="entry name" value="Homeodomain-like"/>
    <property type="match status" value="1"/>
</dbReference>
<dbReference type="OrthoDB" id="9779074at2"/>
<dbReference type="PRINTS" id="PR00032">
    <property type="entry name" value="HTHARAC"/>
</dbReference>
<dbReference type="InterPro" id="IPR018062">
    <property type="entry name" value="HTH_AraC-typ_CS"/>
</dbReference>
<feature type="transmembrane region" description="Helical" evidence="4">
    <location>
        <begin position="34"/>
        <end position="51"/>
    </location>
</feature>
<feature type="transmembrane region" description="Helical" evidence="4">
    <location>
        <begin position="128"/>
        <end position="147"/>
    </location>
</feature>
<feature type="transmembrane region" description="Helical" evidence="4">
    <location>
        <begin position="63"/>
        <end position="83"/>
    </location>
</feature>
<dbReference type="GO" id="GO:0003700">
    <property type="term" value="F:DNA-binding transcription factor activity"/>
    <property type="evidence" value="ECO:0007669"/>
    <property type="project" value="InterPro"/>
</dbReference>
<dbReference type="EMBL" id="FOQO01000001">
    <property type="protein sequence ID" value="SFH76441.1"/>
    <property type="molecule type" value="Genomic_DNA"/>
</dbReference>
<keyword evidence="3" id="KW-0804">Transcription</keyword>
<dbReference type="PANTHER" id="PTHR43280:SF2">
    <property type="entry name" value="HTH-TYPE TRANSCRIPTIONAL REGULATOR EXSA"/>
    <property type="match status" value="1"/>
</dbReference>
<dbReference type="PANTHER" id="PTHR43280">
    <property type="entry name" value="ARAC-FAMILY TRANSCRIPTIONAL REGULATOR"/>
    <property type="match status" value="1"/>
</dbReference>
<evidence type="ECO:0000313" key="6">
    <source>
        <dbReference type="EMBL" id="SFH76441.1"/>
    </source>
</evidence>
<accession>A0A1I3CQB0</accession>
<keyword evidence="2 6" id="KW-0238">DNA-binding</keyword>
<evidence type="ECO:0000256" key="2">
    <source>
        <dbReference type="ARBA" id="ARBA00023125"/>
    </source>
</evidence>
<feature type="transmembrane region" description="Helical" evidence="4">
    <location>
        <begin position="159"/>
        <end position="183"/>
    </location>
</feature>
<evidence type="ECO:0000259" key="5">
    <source>
        <dbReference type="PROSITE" id="PS01124"/>
    </source>
</evidence>
<organism evidence="6 7">
    <name type="scientific">Parapedobacter indicus</name>
    <dbReference type="NCBI Taxonomy" id="1477437"/>
    <lineage>
        <taxon>Bacteria</taxon>
        <taxon>Pseudomonadati</taxon>
        <taxon>Bacteroidota</taxon>
        <taxon>Sphingobacteriia</taxon>
        <taxon>Sphingobacteriales</taxon>
        <taxon>Sphingobacteriaceae</taxon>
        <taxon>Parapedobacter</taxon>
    </lineage>
</organism>
<evidence type="ECO:0000256" key="3">
    <source>
        <dbReference type="ARBA" id="ARBA00023163"/>
    </source>
</evidence>
<dbReference type="InterPro" id="IPR009057">
    <property type="entry name" value="Homeodomain-like_sf"/>
</dbReference>
<dbReference type="STRING" id="1477437.SAMN05444682_101130"/>
<dbReference type="SMART" id="SM00342">
    <property type="entry name" value="HTH_ARAC"/>
    <property type="match status" value="1"/>
</dbReference>
<dbReference type="InterPro" id="IPR020449">
    <property type="entry name" value="Tscrpt_reg_AraC-type_HTH"/>
</dbReference>
<dbReference type="PROSITE" id="PS00041">
    <property type="entry name" value="HTH_ARAC_FAMILY_1"/>
    <property type="match status" value="1"/>
</dbReference>